<protein>
    <submittedName>
        <fullName evidence="2">Uncharacterized protein</fullName>
    </submittedName>
</protein>
<feature type="non-terminal residue" evidence="2">
    <location>
        <position position="189"/>
    </location>
</feature>
<organism evidence="2 3">
    <name type="scientific">Streblomastix strix</name>
    <dbReference type="NCBI Taxonomy" id="222440"/>
    <lineage>
        <taxon>Eukaryota</taxon>
        <taxon>Metamonada</taxon>
        <taxon>Preaxostyla</taxon>
        <taxon>Oxymonadida</taxon>
        <taxon>Streblomastigidae</taxon>
        <taxon>Streblomastix</taxon>
    </lineage>
</organism>
<dbReference type="AlphaFoldDB" id="A0A5J4U8I3"/>
<evidence type="ECO:0000256" key="1">
    <source>
        <dbReference type="SAM" id="MobiDB-lite"/>
    </source>
</evidence>
<gene>
    <name evidence="2" type="ORF">EZS28_037814</name>
</gene>
<proteinExistence type="predicted"/>
<feature type="compositionally biased region" description="Low complexity" evidence="1">
    <location>
        <begin position="1"/>
        <end position="17"/>
    </location>
</feature>
<comment type="caution">
    <text evidence="2">The sequence shown here is derived from an EMBL/GenBank/DDBJ whole genome shotgun (WGS) entry which is preliminary data.</text>
</comment>
<accession>A0A5J4U8I3</accession>
<name>A0A5J4U8I3_9EUKA</name>
<feature type="region of interest" description="Disordered" evidence="1">
    <location>
        <begin position="1"/>
        <end position="20"/>
    </location>
</feature>
<sequence>MAQRSESLSSHSSTRSTESSKDTTHNLLALYYLVPRLKRAKCYEKSLFLRRMVQCISSALRRGMGMKVIEVLKKANVYETVMSSIGDEPRELRMMKNTLLNIVLILKEINIESLNQLDGDNKSVSSGLSEADEERLIRETEEITRVIEHEEEMQQKRYKDREERIRQKALKMIEEDERQQLDKEKMLNL</sequence>
<evidence type="ECO:0000313" key="3">
    <source>
        <dbReference type="Proteomes" id="UP000324800"/>
    </source>
</evidence>
<dbReference type="Proteomes" id="UP000324800">
    <property type="component" value="Unassembled WGS sequence"/>
</dbReference>
<reference evidence="2 3" key="1">
    <citation type="submission" date="2019-03" db="EMBL/GenBank/DDBJ databases">
        <title>Single cell metagenomics reveals metabolic interactions within the superorganism composed of flagellate Streblomastix strix and complex community of Bacteroidetes bacteria on its surface.</title>
        <authorList>
            <person name="Treitli S.C."/>
            <person name="Kolisko M."/>
            <person name="Husnik F."/>
            <person name="Keeling P."/>
            <person name="Hampl V."/>
        </authorList>
    </citation>
    <scope>NUCLEOTIDE SEQUENCE [LARGE SCALE GENOMIC DNA]</scope>
    <source>
        <strain evidence="2">ST1C</strain>
    </source>
</reference>
<dbReference type="EMBL" id="SNRW01019136">
    <property type="protein sequence ID" value="KAA6366658.1"/>
    <property type="molecule type" value="Genomic_DNA"/>
</dbReference>
<evidence type="ECO:0000313" key="2">
    <source>
        <dbReference type="EMBL" id="KAA6366658.1"/>
    </source>
</evidence>